<dbReference type="Proteomes" id="UP000018769">
    <property type="component" value="Chromosome I"/>
</dbReference>
<feature type="domain" description="Thioredoxin" evidence="3">
    <location>
        <begin position="340"/>
        <end position="472"/>
    </location>
</feature>
<dbReference type="STRING" id="673862.BABL1_gene_827"/>
<dbReference type="RefSeq" id="WP_023790909.1">
    <property type="nucleotide sequence ID" value="NC_023003.1"/>
</dbReference>
<keyword evidence="2" id="KW-0560">Oxidoreductase</keyword>
<organism evidence="4 5">
    <name type="scientific">Candidatus Babela massiliensis</name>
    <dbReference type="NCBI Taxonomy" id="673862"/>
    <lineage>
        <taxon>Bacteria</taxon>
        <taxon>Candidatus Babelota</taxon>
        <taxon>Candidatus Babeliae</taxon>
        <taxon>Candidatus Babeliales</taxon>
        <taxon>Candidatus Babeliaceae</taxon>
        <taxon>Candidatus Babela</taxon>
    </lineage>
</organism>
<proteinExistence type="predicted"/>
<dbReference type="eggNOG" id="COG0492">
    <property type="taxonomic scope" value="Bacteria"/>
</dbReference>
<dbReference type="PANTHER" id="PTHR48105">
    <property type="entry name" value="THIOREDOXIN REDUCTASE 1-RELATED-RELATED"/>
    <property type="match status" value="1"/>
</dbReference>
<dbReference type="PRINTS" id="PR00368">
    <property type="entry name" value="FADPNR"/>
</dbReference>
<keyword evidence="1" id="KW-0285">Flavoprotein</keyword>
<dbReference type="Pfam" id="PF00085">
    <property type="entry name" value="Thioredoxin"/>
    <property type="match status" value="1"/>
</dbReference>
<gene>
    <name evidence="4" type="primary">trxB_2</name>
    <name evidence="4" type="ORF">BABL1_gene_827</name>
</gene>
<protein>
    <submittedName>
        <fullName evidence="4">Thioredoxin reductase</fullName>
    </submittedName>
</protein>
<accession>V6DGT0</accession>
<sequence>MENNFSKVFMFLCLLNFSNHLADCSYDLNLIKDKINIIPLAVLGTGPAGLSAGIYGARSGLHTVVFHGPTPLGQLKDGILVENWPCVNKDSGLNIMNNLEHQAKSFGTYLVNDTIKEVDFSTWPFKLHSQEDPNRYYYALSLVIATGATPKRLGVKNEDKYWIKGILSCPLCDAHLIKDQHAVVIGGGDSAVERILQLAPYAKEITLILRSEKVRAIHDMYKKIKDLPHVKILFNKDIESFEGDGNKLTGVNIIDTKTGEKSIVKTNWVFLSIGFDPNSSVFKDQLNLDPDGYINHDSLTQETNIKGIYAAGNVCDRIYKQASTASGDATKAAANAVKFLSDLDMSPELKKIVKQNSYYPVQEDILKIESIASQKQLDEIINKREPVLIEFYSPLCSLCKSMKKTIGAIAYKYKDKMKFYKVDILKNRELTKNYNIGVVPEFLFFKDGKLIGSRSQELSRVQLIEFIELSLKS</sequence>
<evidence type="ECO:0000256" key="1">
    <source>
        <dbReference type="ARBA" id="ARBA00022630"/>
    </source>
</evidence>
<evidence type="ECO:0000313" key="5">
    <source>
        <dbReference type="Proteomes" id="UP000018769"/>
    </source>
</evidence>
<dbReference type="CDD" id="cd02947">
    <property type="entry name" value="TRX_family"/>
    <property type="match status" value="1"/>
</dbReference>
<dbReference type="InterPro" id="IPR013766">
    <property type="entry name" value="Thioredoxin_domain"/>
</dbReference>
<dbReference type="HOGENOM" id="CLU_031864_5_4_7"/>
<dbReference type="InterPro" id="IPR050097">
    <property type="entry name" value="Ferredoxin-NADP_redctase_2"/>
</dbReference>
<evidence type="ECO:0000313" key="4">
    <source>
        <dbReference type="EMBL" id="CDK30133.1"/>
    </source>
</evidence>
<evidence type="ECO:0000259" key="3">
    <source>
        <dbReference type="PROSITE" id="PS51352"/>
    </source>
</evidence>
<dbReference type="Gene3D" id="3.50.50.60">
    <property type="entry name" value="FAD/NAD(P)-binding domain"/>
    <property type="match status" value="2"/>
</dbReference>
<evidence type="ECO:0000256" key="2">
    <source>
        <dbReference type="ARBA" id="ARBA00023002"/>
    </source>
</evidence>
<reference evidence="4 5" key="1">
    <citation type="journal article" date="2015" name="Biol. Direct">
        <title>Babela massiliensis, a representative of a widespread bacterial phylum with unusual adaptations to parasitism in amoebae.</title>
        <authorList>
            <person name="Pagnier I."/>
            <person name="Yutin N."/>
            <person name="Croce O."/>
            <person name="Makarova K.S."/>
            <person name="Wolf Y.I."/>
            <person name="Benamar S."/>
            <person name="Raoult D."/>
            <person name="Koonin E.V."/>
            <person name="La Scola B."/>
        </authorList>
    </citation>
    <scope>NUCLEOTIDE SEQUENCE [LARGE SCALE GENOMIC DNA]</scope>
    <source>
        <strain evidence="5">BABL1</strain>
    </source>
</reference>
<dbReference type="OrthoDB" id="9806179at2"/>
<dbReference type="KEGG" id="dpb:BABL1_gene_827"/>
<name>V6DGT0_9BACT</name>
<dbReference type="SUPFAM" id="SSF52833">
    <property type="entry name" value="Thioredoxin-like"/>
    <property type="match status" value="1"/>
</dbReference>
<dbReference type="InterPro" id="IPR036249">
    <property type="entry name" value="Thioredoxin-like_sf"/>
</dbReference>
<dbReference type="PRINTS" id="PR00469">
    <property type="entry name" value="PNDRDTASEII"/>
</dbReference>
<dbReference type="AlphaFoldDB" id="V6DGT0"/>
<dbReference type="Pfam" id="PF07992">
    <property type="entry name" value="Pyr_redox_2"/>
    <property type="match status" value="1"/>
</dbReference>
<dbReference type="InterPro" id="IPR036188">
    <property type="entry name" value="FAD/NAD-bd_sf"/>
</dbReference>
<dbReference type="GO" id="GO:0016491">
    <property type="term" value="F:oxidoreductase activity"/>
    <property type="evidence" value="ECO:0007669"/>
    <property type="project" value="UniProtKB-KW"/>
</dbReference>
<dbReference type="PROSITE" id="PS51352">
    <property type="entry name" value="THIOREDOXIN_2"/>
    <property type="match status" value="1"/>
</dbReference>
<dbReference type="SUPFAM" id="SSF51905">
    <property type="entry name" value="FAD/NAD(P)-binding domain"/>
    <property type="match status" value="1"/>
</dbReference>
<dbReference type="Gene3D" id="3.40.30.10">
    <property type="entry name" value="Glutaredoxin"/>
    <property type="match status" value="1"/>
</dbReference>
<keyword evidence="5" id="KW-1185">Reference proteome</keyword>
<dbReference type="EMBL" id="HG793133">
    <property type="protein sequence ID" value="CDK30133.1"/>
    <property type="molecule type" value="Genomic_DNA"/>
</dbReference>
<dbReference type="InterPro" id="IPR023753">
    <property type="entry name" value="FAD/NAD-binding_dom"/>
</dbReference>